<feature type="compositionally biased region" description="Polar residues" evidence="1">
    <location>
        <begin position="183"/>
        <end position="197"/>
    </location>
</feature>
<evidence type="ECO:0000256" key="1">
    <source>
        <dbReference type="SAM" id="MobiDB-lite"/>
    </source>
</evidence>
<gene>
    <name evidence="2" type="ORF">EYZ11_001694</name>
</gene>
<feature type="region of interest" description="Disordered" evidence="1">
    <location>
        <begin position="170"/>
        <end position="268"/>
    </location>
</feature>
<feature type="compositionally biased region" description="Basic and acidic residues" evidence="1">
    <location>
        <begin position="49"/>
        <end position="58"/>
    </location>
</feature>
<dbReference type="EMBL" id="SOSA01000033">
    <property type="protein sequence ID" value="THC98847.1"/>
    <property type="molecule type" value="Genomic_DNA"/>
</dbReference>
<keyword evidence="3" id="KW-1185">Reference proteome</keyword>
<evidence type="ECO:0000313" key="2">
    <source>
        <dbReference type="EMBL" id="THC98847.1"/>
    </source>
</evidence>
<feature type="compositionally biased region" description="Low complexity" evidence="1">
    <location>
        <begin position="206"/>
        <end position="231"/>
    </location>
</feature>
<dbReference type="VEuPathDB" id="FungiDB:EYZ11_001694"/>
<accession>A0A4S3JTV4</accession>
<dbReference type="Proteomes" id="UP000308092">
    <property type="component" value="Unassembled WGS sequence"/>
</dbReference>
<sequence>MYSKRPHPLHGLYRTGYTCGRETEKSCLGQSVLCLSSSEDENEEDEEREPTKGKPELDKGVRDSIATWTVRFRPAVGGLVLFSASNHFFGTHQCHQQGAHPWKLAKANPDVREESFLEAMREREGKITPSLFQESRYNAQEPDRNSMLSVAPSRDSFYGSGMSFLRLSPGFPPNRARIDQGAVSDTEQKTINSSASPRASLVYSESLSSPATSAASPMTPTLPIHRFSPLPSQKPTPRRPPPTIPDAQKRHSRRRTDSSEAIVLDDTEELKEKNEFPLWAVGWNSEGASLTAVH</sequence>
<name>A0A4S3JTV4_9EURO</name>
<organism evidence="2 3">
    <name type="scientific">Aspergillus tanneri</name>
    <dbReference type="NCBI Taxonomy" id="1220188"/>
    <lineage>
        <taxon>Eukaryota</taxon>
        <taxon>Fungi</taxon>
        <taxon>Dikarya</taxon>
        <taxon>Ascomycota</taxon>
        <taxon>Pezizomycotina</taxon>
        <taxon>Eurotiomycetes</taxon>
        <taxon>Eurotiomycetidae</taxon>
        <taxon>Eurotiales</taxon>
        <taxon>Aspergillaceae</taxon>
        <taxon>Aspergillus</taxon>
        <taxon>Aspergillus subgen. Circumdati</taxon>
    </lineage>
</organism>
<comment type="caution">
    <text evidence="2">The sequence shown here is derived from an EMBL/GenBank/DDBJ whole genome shotgun (WGS) entry which is preliminary data.</text>
</comment>
<dbReference type="AlphaFoldDB" id="A0A4S3JTV4"/>
<evidence type="ECO:0000313" key="3">
    <source>
        <dbReference type="Proteomes" id="UP000308092"/>
    </source>
</evidence>
<proteinExistence type="predicted"/>
<feature type="region of interest" description="Disordered" evidence="1">
    <location>
        <begin position="36"/>
        <end position="58"/>
    </location>
</feature>
<protein>
    <submittedName>
        <fullName evidence="2">Uncharacterized protein</fullName>
    </submittedName>
</protein>
<feature type="compositionally biased region" description="Acidic residues" evidence="1">
    <location>
        <begin position="38"/>
        <end position="48"/>
    </location>
</feature>
<dbReference type="STRING" id="1220188.A0A4S3JTV4"/>
<feature type="compositionally biased region" description="Pro residues" evidence="1">
    <location>
        <begin position="232"/>
        <end position="244"/>
    </location>
</feature>
<reference evidence="2 3" key="1">
    <citation type="submission" date="2019-03" db="EMBL/GenBank/DDBJ databases">
        <title>The genome sequence of a newly discovered highly antifungal drug resistant Aspergillus species, Aspergillus tanneri NIH 1004.</title>
        <authorList>
            <person name="Mounaud S."/>
            <person name="Singh I."/>
            <person name="Joardar V."/>
            <person name="Pakala S."/>
            <person name="Pakala S."/>
            <person name="Venepally P."/>
            <person name="Hoover J."/>
            <person name="Nierman W."/>
            <person name="Chung J."/>
            <person name="Losada L."/>
        </authorList>
    </citation>
    <scope>NUCLEOTIDE SEQUENCE [LARGE SCALE GENOMIC DNA]</scope>
    <source>
        <strain evidence="2 3">NIH1004</strain>
    </source>
</reference>